<dbReference type="PANTHER" id="PTHR11738">
    <property type="entry name" value="MHC CLASS I NK CELL RECEPTOR"/>
    <property type="match status" value="1"/>
</dbReference>
<dbReference type="InterPro" id="IPR050412">
    <property type="entry name" value="Ig-like_Receptors_ImmuneReg"/>
</dbReference>
<keyword evidence="5" id="KW-1185">Reference proteome</keyword>
<keyword evidence="3" id="KW-0732">Signal</keyword>
<keyword evidence="2" id="KW-0393">Immunoglobulin domain</keyword>
<name>A0A8C9DGB9_PROSS</name>
<accession>A0A8C9DGB9</accession>
<dbReference type="Ensembl" id="ENSPSMT00000008866.1">
    <property type="protein sequence ID" value="ENSPSMP00000007542.1"/>
    <property type="gene ID" value="ENSPSMG00000005595.1"/>
</dbReference>
<dbReference type="GO" id="GO:0005886">
    <property type="term" value="C:plasma membrane"/>
    <property type="evidence" value="ECO:0007669"/>
    <property type="project" value="TreeGrafter"/>
</dbReference>
<dbReference type="AlphaFoldDB" id="A0A8C9DGB9"/>
<feature type="signal peptide" evidence="3">
    <location>
        <begin position="1"/>
        <end position="16"/>
    </location>
</feature>
<dbReference type="GO" id="GO:0002764">
    <property type="term" value="P:immune response-regulating signaling pathway"/>
    <property type="evidence" value="ECO:0007669"/>
    <property type="project" value="TreeGrafter"/>
</dbReference>
<feature type="chain" id="PRO_5047475249" evidence="3">
    <location>
        <begin position="17"/>
        <end position="137"/>
    </location>
</feature>
<evidence type="ECO:0000313" key="4">
    <source>
        <dbReference type="Ensembl" id="ENSPSMP00000007542.1"/>
    </source>
</evidence>
<reference evidence="4" key="1">
    <citation type="submission" date="2025-08" db="UniProtKB">
        <authorList>
            <consortium name="Ensembl"/>
        </authorList>
    </citation>
    <scope>IDENTIFICATION</scope>
</reference>
<dbReference type="InterPro" id="IPR013783">
    <property type="entry name" value="Ig-like_fold"/>
</dbReference>
<evidence type="ECO:0000256" key="1">
    <source>
        <dbReference type="ARBA" id="ARBA00023157"/>
    </source>
</evidence>
<reference evidence="4" key="2">
    <citation type="submission" date="2025-09" db="UniProtKB">
        <authorList>
            <consortium name="Ensembl"/>
        </authorList>
    </citation>
    <scope>IDENTIFICATION</scope>
</reference>
<protein>
    <submittedName>
        <fullName evidence="4">Uncharacterized protein</fullName>
    </submittedName>
</protein>
<organism evidence="4 5">
    <name type="scientific">Prolemur simus</name>
    <name type="common">Greater bamboo lemur</name>
    <name type="synonym">Hapalemur simus</name>
    <dbReference type="NCBI Taxonomy" id="1328070"/>
    <lineage>
        <taxon>Eukaryota</taxon>
        <taxon>Metazoa</taxon>
        <taxon>Chordata</taxon>
        <taxon>Craniata</taxon>
        <taxon>Vertebrata</taxon>
        <taxon>Euteleostomi</taxon>
        <taxon>Mammalia</taxon>
        <taxon>Eutheria</taxon>
        <taxon>Euarchontoglires</taxon>
        <taxon>Primates</taxon>
        <taxon>Strepsirrhini</taxon>
        <taxon>Lemuriformes</taxon>
        <taxon>Lemuridae</taxon>
        <taxon>Prolemur</taxon>
    </lineage>
</organism>
<sequence>MGAVLTGASLPVLCLGCMIHTQEGTLPRPSISAVPGSVIPRGQPVTVVCRGPAGAEIFRLERENKTLPFKDSTTVSQPGASATEARFHIEPRSLQWRRETPYISSHLQHYSSPKNWHPPSGCFHSAVFPSPQLCELF</sequence>
<evidence type="ECO:0000256" key="3">
    <source>
        <dbReference type="SAM" id="SignalP"/>
    </source>
</evidence>
<dbReference type="SUPFAM" id="SSF48726">
    <property type="entry name" value="Immunoglobulin"/>
    <property type="match status" value="1"/>
</dbReference>
<dbReference type="GeneTree" id="ENSGT01000000218424"/>
<dbReference type="Proteomes" id="UP000694414">
    <property type="component" value="Unplaced"/>
</dbReference>
<evidence type="ECO:0000256" key="2">
    <source>
        <dbReference type="ARBA" id="ARBA00023319"/>
    </source>
</evidence>
<dbReference type="PANTHER" id="PTHR11738:SF129">
    <property type="entry name" value="LEUKOCYTE-ASSOCIATED IMMUNOGLOBULIN-LIKE RECEPTOR 1"/>
    <property type="match status" value="1"/>
</dbReference>
<dbReference type="Gene3D" id="2.60.40.10">
    <property type="entry name" value="Immunoglobulins"/>
    <property type="match status" value="1"/>
</dbReference>
<dbReference type="InterPro" id="IPR036179">
    <property type="entry name" value="Ig-like_dom_sf"/>
</dbReference>
<keyword evidence="1" id="KW-1015">Disulfide bond</keyword>
<evidence type="ECO:0000313" key="5">
    <source>
        <dbReference type="Proteomes" id="UP000694414"/>
    </source>
</evidence>
<proteinExistence type="predicted"/>